<dbReference type="InterPro" id="IPR032861">
    <property type="entry name" value="TAXi_N"/>
</dbReference>
<dbReference type="InterPro" id="IPR034161">
    <property type="entry name" value="Pepsin-like_plant"/>
</dbReference>
<dbReference type="Gene3D" id="2.40.70.10">
    <property type="entry name" value="Acid Proteases"/>
    <property type="match status" value="2"/>
</dbReference>
<dbReference type="InParanoid" id="A0A1S3BT75"/>
<evidence type="ECO:0000256" key="3">
    <source>
        <dbReference type="ARBA" id="ARBA00022750"/>
    </source>
</evidence>
<keyword evidence="4" id="KW-0378">Hydrolase</keyword>
<feature type="domain" description="Peptidase A1" evidence="7">
    <location>
        <begin position="90"/>
        <end position="429"/>
    </location>
</feature>
<feature type="chain" id="PRO_5044565365" evidence="6">
    <location>
        <begin position="21"/>
        <end position="434"/>
    </location>
</feature>
<evidence type="ECO:0000256" key="6">
    <source>
        <dbReference type="SAM" id="SignalP"/>
    </source>
</evidence>
<dbReference type="InterPro" id="IPR021109">
    <property type="entry name" value="Peptidase_aspartic_dom_sf"/>
</dbReference>
<dbReference type="SUPFAM" id="SSF50630">
    <property type="entry name" value="Acid proteases"/>
    <property type="match status" value="1"/>
</dbReference>
<keyword evidence="6" id="KW-0732">Signal</keyword>
<reference evidence="9" key="1">
    <citation type="submission" date="2025-08" db="UniProtKB">
        <authorList>
            <consortium name="RefSeq"/>
        </authorList>
    </citation>
    <scope>IDENTIFICATION</scope>
    <source>
        <tissue evidence="9">Stem</tissue>
    </source>
</reference>
<dbReference type="Pfam" id="PF14543">
    <property type="entry name" value="TAXi_N"/>
    <property type="match status" value="1"/>
</dbReference>
<dbReference type="Proteomes" id="UP001652600">
    <property type="component" value="Chromosome 7"/>
</dbReference>
<dbReference type="PANTHER" id="PTHR47967">
    <property type="entry name" value="OS07G0603500 PROTEIN-RELATED"/>
    <property type="match status" value="1"/>
</dbReference>
<dbReference type="PANTHER" id="PTHR47967:SF128">
    <property type="entry name" value="ASPARTIC PROTEINASE CDR1-LIKE"/>
    <property type="match status" value="1"/>
</dbReference>
<gene>
    <name evidence="9" type="primary">LOC103493255</name>
</gene>
<dbReference type="GeneID" id="103493255"/>
<evidence type="ECO:0000256" key="5">
    <source>
        <dbReference type="ARBA" id="ARBA00023180"/>
    </source>
</evidence>
<keyword evidence="5" id="KW-0325">Glycoprotein</keyword>
<dbReference type="InterPro" id="IPR001969">
    <property type="entry name" value="Aspartic_peptidase_AS"/>
</dbReference>
<accession>A0A1S3BT75</accession>
<dbReference type="GO" id="GO:0006508">
    <property type="term" value="P:proteolysis"/>
    <property type="evidence" value="ECO:0007669"/>
    <property type="project" value="UniProtKB-KW"/>
</dbReference>
<evidence type="ECO:0000256" key="4">
    <source>
        <dbReference type="ARBA" id="ARBA00022801"/>
    </source>
</evidence>
<evidence type="ECO:0000313" key="8">
    <source>
        <dbReference type="Proteomes" id="UP001652600"/>
    </source>
</evidence>
<dbReference type="Pfam" id="PF14541">
    <property type="entry name" value="TAXi_C"/>
    <property type="match status" value="1"/>
</dbReference>
<dbReference type="InterPro" id="IPR032799">
    <property type="entry name" value="TAXi_C"/>
</dbReference>
<dbReference type="AlphaFoldDB" id="A0A1S3BT75"/>
<proteinExistence type="inferred from homology"/>
<dbReference type="Gramene" id="MELO3C016248.2.1">
    <property type="protein sequence ID" value="MELO3C016248.2.1"/>
    <property type="gene ID" value="MELO3C016248.2"/>
</dbReference>
<keyword evidence="2 9" id="KW-0645">Protease</keyword>
<dbReference type="GO" id="GO:0005576">
    <property type="term" value="C:extracellular region"/>
    <property type="evidence" value="ECO:0007669"/>
    <property type="project" value="UniProtKB-SubCell"/>
</dbReference>
<dbReference type="PROSITE" id="PS00141">
    <property type="entry name" value="ASP_PROTEASE"/>
    <property type="match status" value="1"/>
</dbReference>
<evidence type="ECO:0000256" key="1">
    <source>
        <dbReference type="ARBA" id="ARBA00007447"/>
    </source>
</evidence>
<keyword evidence="8" id="KW-1185">Reference proteome</keyword>
<dbReference type="InterPro" id="IPR051708">
    <property type="entry name" value="Plant_Aspart_Prot_A1"/>
</dbReference>
<keyword evidence="3" id="KW-0064">Aspartyl protease</keyword>
<sequence length="434" mass="46907">MPVISIFFYFLLFFSSKATAHGGGHHGFTTSLFHRDSLLSPLHNPSLSRYDSLVESFRRSFSRSATLLNHLTSVSTACIRSPIIPDSGEFLMSIFIGTPRVNFIAIADTGSDLTWTQCLPCRECFNQSQPIFNPRRSSSYRKVSCSSDTCRSLESSHCGLDLKSCSYGYSYGDRSFTYGDLASDKITIGSFKLPKTVIGCGHQNGGTFGGVTSGIIGLGGGSLSLVSQMSTIAGVKPQFSYCLPTFFSNENITGKISFGRKAVVSGRQVVSTPLVPRSPDTFYFLTLEAISVGNKRFKAAKDMSAMTNQGNIIIDSGTTLTLLPRSLYDGVVSTLARVIKAKRVDDPSGILELCYSAGQLEDLNIPIITAHFSGRADVKLLPVNTFAPVADNVICLTLAPATNVAIFGNLAQINFEVGYDLGNKRLSFKPTRCA</sequence>
<organism evidence="8 9">
    <name type="scientific">Cucumis melo</name>
    <name type="common">Muskmelon</name>
    <dbReference type="NCBI Taxonomy" id="3656"/>
    <lineage>
        <taxon>Eukaryota</taxon>
        <taxon>Viridiplantae</taxon>
        <taxon>Streptophyta</taxon>
        <taxon>Embryophyta</taxon>
        <taxon>Tracheophyta</taxon>
        <taxon>Spermatophyta</taxon>
        <taxon>Magnoliopsida</taxon>
        <taxon>eudicotyledons</taxon>
        <taxon>Gunneridae</taxon>
        <taxon>Pentapetalae</taxon>
        <taxon>rosids</taxon>
        <taxon>fabids</taxon>
        <taxon>Cucurbitales</taxon>
        <taxon>Cucurbitaceae</taxon>
        <taxon>Benincaseae</taxon>
        <taxon>Cucumis</taxon>
    </lineage>
</organism>
<feature type="signal peptide" evidence="6">
    <location>
        <begin position="1"/>
        <end position="20"/>
    </location>
</feature>
<dbReference type="InterPro" id="IPR033121">
    <property type="entry name" value="PEPTIDASE_A1"/>
</dbReference>
<dbReference type="PROSITE" id="PS51767">
    <property type="entry name" value="PEPTIDASE_A1"/>
    <property type="match status" value="1"/>
</dbReference>
<dbReference type="GO" id="GO:0004190">
    <property type="term" value="F:aspartic-type endopeptidase activity"/>
    <property type="evidence" value="ECO:0007669"/>
    <property type="project" value="UniProtKB-KW"/>
</dbReference>
<evidence type="ECO:0000256" key="2">
    <source>
        <dbReference type="ARBA" id="ARBA00022670"/>
    </source>
</evidence>
<dbReference type="eggNOG" id="KOG1339">
    <property type="taxonomic scope" value="Eukaryota"/>
</dbReference>
<dbReference type="CDD" id="cd05476">
    <property type="entry name" value="pepsin_A_like_plant"/>
    <property type="match status" value="1"/>
</dbReference>
<dbReference type="RefSeq" id="XP_008452150.2">
    <property type="nucleotide sequence ID" value="XM_008453928.3"/>
</dbReference>
<evidence type="ECO:0000313" key="9">
    <source>
        <dbReference type="RefSeq" id="XP_008452150.2"/>
    </source>
</evidence>
<comment type="similarity">
    <text evidence="1">Belongs to the peptidase A1 family.</text>
</comment>
<name>A0A1S3BT75_CUCME</name>
<protein>
    <submittedName>
        <fullName evidence="9">Probable aspartic protease At2g35615</fullName>
    </submittedName>
</protein>
<dbReference type="KEGG" id="cmo:103493255"/>
<evidence type="ECO:0000259" key="7">
    <source>
        <dbReference type="PROSITE" id="PS51767"/>
    </source>
</evidence>